<keyword evidence="3" id="KW-1185">Reference proteome</keyword>
<proteinExistence type="predicted"/>
<dbReference type="AlphaFoldDB" id="A0A1I3IKV8"/>
<protein>
    <submittedName>
        <fullName evidence="2">Uncharacterized protein</fullName>
    </submittedName>
</protein>
<dbReference type="OrthoDB" id="666398at2"/>
<dbReference type="STRING" id="1477437.SAMN05444682_104131"/>
<feature type="chain" id="PRO_5011721997" evidence="1">
    <location>
        <begin position="21"/>
        <end position="205"/>
    </location>
</feature>
<keyword evidence="1" id="KW-0732">Signal</keyword>
<dbReference type="RefSeq" id="WP_090626401.1">
    <property type="nucleotide sequence ID" value="NZ_FOQO01000004.1"/>
</dbReference>
<reference evidence="2 3" key="1">
    <citation type="submission" date="2016-10" db="EMBL/GenBank/DDBJ databases">
        <authorList>
            <person name="de Groot N.N."/>
        </authorList>
    </citation>
    <scope>NUCLEOTIDE SEQUENCE [LARGE SCALE GENOMIC DNA]</scope>
    <source>
        <strain evidence="2 3">RK1</strain>
    </source>
</reference>
<organism evidence="2 3">
    <name type="scientific">Parapedobacter indicus</name>
    <dbReference type="NCBI Taxonomy" id="1477437"/>
    <lineage>
        <taxon>Bacteria</taxon>
        <taxon>Pseudomonadati</taxon>
        <taxon>Bacteroidota</taxon>
        <taxon>Sphingobacteriia</taxon>
        <taxon>Sphingobacteriales</taxon>
        <taxon>Sphingobacteriaceae</taxon>
        <taxon>Parapedobacter</taxon>
    </lineage>
</organism>
<accession>A0A1I3IKV8</accession>
<evidence type="ECO:0000313" key="3">
    <source>
        <dbReference type="Proteomes" id="UP000198670"/>
    </source>
</evidence>
<dbReference type="EMBL" id="FOQO01000004">
    <property type="protein sequence ID" value="SFI48467.1"/>
    <property type="molecule type" value="Genomic_DNA"/>
</dbReference>
<evidence type="ECO:0000256" key="1">
    <source>
        <dbReference type="SAM" id="SignalP"/>
    </source>
</evidence>
<gene>
    <name evidence="2" type="ORF">SAMN05444682_104131</name>
</gene>
<evidence type="ECO:0000313" key="2">
    <source>
        <dbReference type="EMBL" id="SFI48467.1"/>
    </source>
</evidence>
<feature type="signal peptide" evidence="1">
    <location>
        <begin position="1"/>
        <end position="20"/>
    </location>
</feature>
<name>A0A1I3IKV8_9SPHI</name>
<dbReference type="Proteomes" id="UP000198670">
    <property type="component" value="Unassembled WGS sequence"/>
</dbReference>
<sequence>MNGKFTLLFLLIATAFPACEKADLAYEDEFNRSYETWLDFKASSDDSYRYVVTGASWAGSAWETTITVEKGMVTKRDFLYTRFNDVWMPESGWTLTEVDEILVAFEKMAHELSEQEKISILDDLQWSETEEELDAEAHASSPAGAPITLDDIYDTARNVWLKSRSDASVSFKADNNGILSSAGFVPKNCMDDCFSGIYIRSIEAL</sequence>